<dbReference type="Proteomes" id="UP000501849">
    <property type="component" value="Chromosome"/>
</dbReference>
<dbReference type="InterPro" id="IPR010621">
    <property type="entry name" value="DUF1214"/>
</dbReference>
<name>A0A6H0SF20_9MYCO</name>
<organism evidence="4 5">
    <name type="scientific">Mycolicibacterium frederiksbergense</name>
    <dbReference type="NCBI Taxonomy" id="117567"/>
    <lineage>
        <taxon>Bacteria</taxon>
        <taxon>Bacillati</taxon>
        <taxon>Actinomycetota</taxon>
        <taxon>Actinomycetes</taxon>
        <taxon>Mycobacteriales</taxon>
        <taxon>Mycobacteriaceae</taxon>
        <taxon>Mycolicibacterium</taxon>
    </lineage>
</organism>
<sequence length="478" mass="52341">MTRLLWVLALIACVAGCSTPDKEPEAAPSGTTAPQEQPVDLDQLRAIAKDAYIYGFPMVDNYRVQYAYFVDKQNPEYKGGWNEIHNTARVYTPADTAIQTPNSDTPYSAVGADLRAEPLVLTVPPIEQDRYYSLQFVDGYTSNFAYVGSRTTGNGGGRYLLAGPGWQGEKPEGIDEVIRSDTDLAFVLYRTQLFGPSDLENVKKIQAGYQVAPLSVFLNQPSPAPAPAIDFVPPLTPDQQRTSPQFFEILNFVMKFTPALPEEQALRDRFAQIGIGADGDFDADELTPEAREAIVSAMADANTELADFTKNEIDTGKVTSAQLFGTRQELKGNYLYRMAGAALGIYGNTAAEAIYPVAAKDSAGAPLTGAGEYTYRFAPDQLPPVNAFWSLTMYELPASQLVQNPLNRYLINSAMLPNLKADPDGGYTLRIQRDSPGPDQESNWLPAPEGPFTLILRLYWPKPDALNGTWKAPLPAKV</sequence>
<evidence type="ECO:0000313" key="4">
    <source>
        <dbReference type="EMBL" id="QIV84617.1"/>
    </source>
</evidence>
<protein>
    <submittedName>
        <fullName evidence="4">DUF1254 domain-containing protein</fullName>
    </submittedName>
</protein>
<dbReference type="Gene3D" id="2.60.120.600">
    <property type="entry name" value="Domain of unknown function DUF1214, C-terminal domain"/>
    <property type="match status" value="1"/>
</dbReference>
<dbReference type="SUPFAM" id="SSF160935">
    <property type="entry name" value="VPA0735-like"/>
    <property type="match status" value="1"/>
</dbReference>
<dbReference type="PANTHER" id="PTHR36509">
    <property type="entry name" value="BLL3101 PROTEIN"/>
    <property type="match status" value="1"/>
</dbReference>
<evidence type="ECO:0000259" key="3">
    <source>
        <dbReference type="Pfam" id="PF06863"/>
    </source>
</evidence>
<proteinExistence type="predicted"/>
<dbReference type="RefSeq" id="WP_168144940.1">
    <property type="nucleotide sequence ID" value="NZ_CP038799.1"/>
</dbReference>
<evidence type="ECO:0000259" key="2">
    <source>
        <dbReference type="Pfam" id="PF06742"/>
    </source>
</evidence>
<dbReference type="EMBL" id="CP038799">
    <property type="protein sequence ID" value="QIV84617.1"/>
    <property type="molecule type" value="Genomic_DNA"/>
</dbReference>
<dbReference type="KEGG" id="mfre:EXE63_29865"/>
<dbReference type="Pfam" id="PF06742">
    <property type="entry name" value="DUF1214"/>
    <property type="match status" value="1"/>
</dbReference>
<keyword evidence="5" id="KW-1185">Reference proteome</keyword>
<feature type="domain" description="DUF1254" evidence="3">
    <location>
        <begin position="82"/>
        <end position="213"/>
    </location>
</feature>
<dbReference type="Gene3D" id="2.60.40.1610">
    <property type="entry name" value="Domain of unknown function DUF1254"/>
    <property type="match status" value="1"/>
</dbReference>
<dbReference type="AlphaFoldDB" id="A0A6H0SF20"/>
<dbReference type="InterPro" id="IPR037050">
    <property type="entry name" value="DUF1254_sf"/>
</dbReference>
<dbReference type="InterPro" id="IPR010679">
    <property type="entry name" value="DUF1254"/>
</dbReference>
<feature type="domain" description="DUF1214" evidence="2">
    <location>
        <begin position="352"/>
        <end position="462"/>
    </location>
</feature>
<dbReference type="PANTHER" id="PTHR36509:SF2">
    <property type="entry name" value="BLL3101 PROTEIN"/>
    <property type="match status" value="1"/>
</dbReference>
<gene>
    <name evidence="4" type="ORF">EXE63_29865</name>
</gene>
<dbReference type="Pfam" id="PF06863">
    <property type="entry name" value="DUF1254"/>
    <property type="match status" value="1"/>
</dbReference>
<accession>A0A6H0SF20</accession>
<dbReference type="InterPro" id="IPR037049">
    <property type="entry name" value="DUF1214_C_sf"/>
</dbReference>
<evidence type="ECO:0000313" key="5">
    <source>
        <dbReference type="Proteomes" id="UP000501849"/>
    </source>
</evidence>
<reference evidence="4 5" key="1">
    <citation type="submission" date="2019-04" db="EMBL/GenBank/DDBJ databases">
        <title>Draft, Whole-Genome Sequence of the Anthracene-degrading Mycobacterium frederiksbergense LB501T, Isolated from a Polycyclic Aromatic Hydrocarbon (PAH)-Contaminated Soil.</title>
        <authorList>
            <person name="Augelletti F."/>
        </authorList>
    </citation>
    <scope>NUCLEOTIDE SEQUENCE [LARGE SCALE GENOMIC DNA]</scope>
    <source>
        <strain evidence="4 5">LB 501T</strain>
    </source>
</reference>
<feature type="region of interest" description="Disordered" evidence="1">
    <location>
        <begin position="426"/>
        <end position="446"/>
    </location>
</feature>
<evidence type="ECO:0000256" key="1">
    <source>
        <dbReference type="SAM" id="MobiDB-lite"/>
    </source>
</evidence>